<dbReference type="InterPro" id="IPR038770">
    <property type="entry name" value="Na+/solute_symporter_sf"/>
</dbReference>
<evidence type="ECO:0000313" key="9">
    <source>
        <dbReference type="EMBL" id="MFC7747698.1"/>
    </source>
</evidence>
<comment type="caution">
    <text evidence="9">The sequence shown here is derived from an EMBL/GenBank/DDBJ whole genome shotgun (WGS) entry which is preliminary data.</text>
</comment>
<comment type="similarity">
    <text evidence="2">Belongs to the auxin efflux carrier (TC 2.A.69) family.</text>
</comment>
<evidence type="ECO:0000256" key="4">
    <source>
        <dbReference type="ARBA" id="ARBA00022475"/>
    </source>
</evidence>
<feature type="transmembrane region" description="Helical" evidence="8">
    <location>
        <begin position="96"/>
        <end position="112"/>
    </location>
</feature>
<feature type="transmembrane region" description="Helical" evidence="8">
    <location>
        <begin position="194"/>
        <end position="212"/>
    </location>
</feature>
<feature type="transmembrane region" description="Helical" evidence="8">
    <location>
        <begin position="224"/>
        <end position="247"/>
    </location>
</feature>
<evidence type="ECO:0000256" key="5">
    <source>
        <dbReference type="ARBA" id="ARBA00022692"/>
    </source>
</evidence>
<dbReference type="Gene3D" id="1.20.1530.20">
    <property type="match status" value="1"/>
</dbReference>
<keyword evidence="5 8" id="KW-0812">Transmembrane</keyword>
<evidence type="ECO:0000256" key="7">
    <source>
        <dbReference type="ARBA" id="ARBA00023136"/>
    </source>
</evidence>
<keyword evidence="10" id="KW-1185">Reference proteome</keyword>
<dbReference type="InterPro" id="IPR004776">
    <property type="entry name" value="Mem_transp_PIN-like"/>
</dbReference>
<protein>
    <submittedName>
        <fullName evidence="9">AEC family transporter</fullName>
    </submittedName>
</protein>
<evidence type="ECO:0000256" key="6">
    <source>
        <dbReference type="ARBA" id="ARBA00022989"/>
    </source>
</evidence>
<dbReference type="PANTHER" id="PTHR36838">
    <property type="entry name" value="AUXIN EFFLUX CARRIER FAMILY PROTEIN"/>
    <property type="match status" value="1"/>
</dbReference>
<evidence type="ECO:0000256" key="1">
    <source>
        <dbReference type="ARBA" id="ARBA00004651"/>
    </source>
</evidence>
<proteinExistence type="inferred from homology"/>
<dbReference type="PANTHER" id="PTHR36838:SF1">
    <property type="entry name" value="SLR1864 PROTEIN"/>
    <property type="match status" value="1"/>
</dbReference>
<sequence>MTELYTILIDILLPVFIIMGIGFLMEKKFKLDLQTLAKLNIYFLVPGFIFVKLYDTNFSGKIFLLVILFFALYMIILFLISKLIAKFKGYSQSKSATFSNSVILFNSGNYGVPVNDLVFKGDSFAMSIQVIILTMQNILTFSYGIFAMQSASIGKWQAILSYFKMPVLYAMAAGILLNLFNVPMPSFLWTPANYISDGMIAIALVLLGAQVAQIKLTSALTDVYYSVIVRLVLGPAIAFIIILLLGIDGITAQALFIASAMPTAVNSSVIAQEYDNHPHLAAQIVLFSTICSAISVTGVIYLARVLF</sequence>
<feature type="transmembrane region" description="Helical" evidence="8">
    <location>
        <begin position="167"/>
        <end position="188"/>
    </location>
</feature>
<feature type="transmembrane region" description="Helical" evidence="8">
    <location>
        <begin position="6"/>
        <end position="24"/>
    </location>
</feature>
<dbReference type="EMBL" id="JBHTGR010000055">
    <property type="protein sequence ID" value="MFC7747698.1"/>
    <property type="molecule type" value="Genomic_DNA"/>
</dbReference>
<name>A0ABW2UWS4_9BACI</name>
<dbReference type="Pfam" id="PF03547">
    <property type="entry name" value="Mem_trans"/>
    <property type="match status" value="2"/>
</dbReference>
<organism evidence="9 10">
    <name type="scientific">Lentibacillus kimchii</name>
    <dbReference type="NCBI Taxonomy" id="1542911"/>
    <lineage>
        <taxon>Bacteria</taxon>
        <taxon>Bacillati</taxon>
        <taxon>Bacillota</taxon>
        <taxon>Bacilli</taxon>
        <taxon>Bacillales</taxon>
        <taxon>Bacillaceae</taxon>
        <taxon>Lentibacillus</taxon>
    </lineage>
</organism>
<feature type="transmembrane region" description="Helical" evidence="8">
    <location>
        <begin position="36"/>
        <end position="54"/>
    </location>
</feature>
<feature type="transmembrane region" description="Helical" evidence="8">
    <location>
        <begin position="60"/>
        <end position="84"/>
    </location>
</feature>
<reference evidence="10" key="1">
    <citation type="journal article" date="2019" name="Int. J. Syst. Evol. Microbiol.">
        <title>The Global Catalogue of Microorganisms (GCM) 10K type strain sequencing project: providing services to taxonomists for standard genome sequencing and annotation.</title>
        <authorList>
            <consortium name="The Broad Institute Genomics Platform"/>
            <consortium name="The Broad Institute Genome Sequencing Center for Infectious Disease"/>
            <person name="Wu L."/>
            <person name="Ma J."/>
        </authorList>
    </citation>
    <scope>NUCLEOTIDE SEQUENCE [LARGE SCALE GENOMIC DNA]</scope>
    <source>
        <strain evidence="10">JCM 30234</strain>
    </source>
</reference>
<keyword evidence="6 8" id="KW-1133">Transmembrane helix</keyword>
<accession>A0ABW2UWS4</accession>
<gene>
    <name evidence="9" type="ORF">ACFQU8_10930</name>
</gene>
<evidence type="ECO:0000256" key="3">
    <source>
        <dbReference type="ARBA" id="ARBA00022448"/>
    </source>
</evidence>
<keyword evidence="3" id="KW-0813">Transport</keyword>
<dbReference type="Proteomes" id="UP001596620">
    <property type="component" value="Unassembled WGS sequence"/>
</dbReference>
<feature type="transmembrane region" description="Helical" evidence="8">
    <location>
        <begin position="280"/>
        <end position="303"/>
    </location>
</feature>
<feature type="transmembrane region" description="Helical" evidence="8">
    <location>
        <begin position="124"/>
        <end position="146"/>
    </location>
</feature>
<comment type="subcellular location">
    <subcellularLocation>
        <location evidence="1">Cell membrane</location>
        <topology evidence="1">Multi-pass membrane protein</topology>
    </subcellularLocation>
</comment>
<evidence type="ECO:0000256" key="2">
    <source>
        <dbReference type="ARBA" id="ARBA00010145"/>
    </source>
</evidence>
<keyword evidence="7 8" id="KW-0472">Membrane</keyword>
<evidence type="ECO:0000256" key="8">
    <source>
        <dbReference type="SAM" id="Phobius"/>
    </source>
</evidence>
<keyword evidence="4" id="KW-1003">Cell membrane</keyword>
<evidence type="ECO:0000313" key="10">
    <source>
        <dbReference type="Proteomes" id="UP001596620"/>
    </source>
</evidence>
<dbReference type="RefSeq" id="WP_382359858.1">
    <property type="nucleotide sequence ID" value="NZ_JBHTGR010000055.1"/>
</dbReference>